<dbReference type="InterPro" id="IPR011009">
    <property type="entry name" value="Kinase-like_dom_sf"/>
</dbReference>
<dbReference type="InterPro" id="IPR050154">
    <property type="entry name" value="UbiB_kinase"/>
</dbReference>
<dbReference type="EMBL" id="HBIJ01011240">
    <property type="protein sequence ID" value="CAE0366943.1"/>
    <property type="molecule type" value="Transcribed_RNA"/>
</dbReference>
<evidence type="ECO:0000313" key="3">
    <source>
        <dbReference type="EMBL" id="CAE0366943.1"/>
    </source>
</evidence>
<dbReference type="CDD" id="cd05121">
    <property type="entry name" value="ABC1_ADCK3-like"/>
    <property type="match status" value="1"/>
</dbReference>
<protein>
    <recommendedName>
        <fullName evidence="2">ABC1 atypical kinase-like domain-containing protein</fullName>
    </recommendedName>
</protein>
<evidence type="ECO:0000256" key="1">
    <source>
        <dbReference type="ARBA" id="ARBA00009670"/>
    </source>
</evidence>
<name>A0A7S3JW51_9STRA</name>
<organism evidence="3">
    <name type="scientific">Aureoumbra lagunensis</name>
    <dbReference type="NCBI Taxonomy" id="44058"/>
    <lineage>
        <taxon>Eukaryota</taxon>
        <taxon>Sar</taxon>
        <taxon>Stramenopiles</taxon>
        <taxon>Ochrophyta</taxon>
        <taxon>Pelagophyceae</taxon>
        <taxon>Pelagomonadales</taxon>
        <taxon>Aureoumbra</taxon>
    </lineage>
</organism>
<evidence type="ECO:0000259" key="2">
    <source>
        <dbReference type="Pfam" id="PF03109"/>
    </source>
</evidence>
<gene>
    <name evidence="3" type="ORF">ALAG00032_LOCUS7691</name>
</gene>
<proteinExistence type="inferred from homology"/>
<comment type="similarity">
    <text evidence="1">Belongs to the protein kinase superfamily. ADCK protein kinase family.</text>
</comment>
<dbReference type="SUPFAM" id="SSF56112">
    <property type="entry name" value="Protein kinase-like (PK-like)"/>
    <property type="match status" value="1"/>
</dbReference>
<reference evidence="3" key="1">
    <citation type="submission" date="2021-01" db="EMBL/GenBank/DDBJ databases">
        <authorList>
            <person name="Corre E."/>
            <person name="Pelletier E."/>
            <person name="Niang G."/>
            <person name="Scheremetjew M."/>
            <person name="Finn R."/>
            <person name="Kale V."/>
            <person name="Holt S."/>
            <person name="Cochrane G."/>
            <person name="Meng A."/>
            <person name="Brown T."/>
            <person name="Cohen L."/>
        </authorList>
    </citation>
    <scope>NUCLEOTIDE SEQUENCE</scope>
    <source>
        <strain evidence="3">CCMP1510</strain>
    </source>
</reference>
<dbReference type="InterPro" id="IPR004147">
    <property type="entry name" value="ABC1_dom"/>
</dbReference>
<accession>A0A7S3JW51</accession>
<feature type="domain" description="ABC1 atypical kinase-like" evidence="2">
    <location>
        <begin position="189"/>
        <end position="440"/>
    </location>
</feature>
<dbReference type="PANTHER" id="PTHR10566">
    <property type="entry name" value="CHAPERONE-ACTIVITY OF BC1 COMPLEX CABC1 -RELATED"/>
    <property type="match status" value="1"/>
</dbReference>
<dbReference type="AlphaFoldDB" id="A0A7S3JW51"/>
<dbReference type="Pfam" id="PF03109">
    <property type="entry name" value="ABC1"/>
    <property type="match status" value="1"/>
</dbReference>
<dbReference type="PANTHER" id="PTHR10566:SF121">
    <property type="entry name" value="PROTEIN KINASE DOMAIN-CONTAINING PROTEIN"/>
    <property type="match status" value="1"/>
</dbReference>
<sequence>MRLLFLLSVTHGFVIQTQERKTTYLRSTTEEVKSSNSVGDRLGLAGAVSAAAIATTAVNKALDDVELNAGDIDTSWVATGGSGNRVDPETGLPLAYNKQLIEAYWRSQGSALRDRWGEFLKLSVPFLLKLATLLVQDGTDGLSRNDRELAVDAREICQKLGPTFIKLAQTLSVRPDVLPPAALEELAILQDAVQPFDTDIALAQIQTELGEPADVFFSEISPEPVAAASLAQVYKARLRSNNQWVAIKVQRPQVLATVSKDLYVLRRAAEIYQRLIDRFAPQQKTNYVDLLNTFAVGFYSELDFLNEVQNQKRIRAILVDQDTNKAKNGVYVPKVYDEFCTARLAVTEWIEGKALNEIDDQSIRELIPYAQEAFLTQLLKEGFLHADPHKGNWKAFTSPDDRGKLALLDFGLVSTIAEEDREIMISTLVHLANKNFERLVDDFIDLKILPANTNRQTVVPLMDKALSPYIAGGGAQKFQERVLQSYGVAEDGRGAIGGFQAMTQDALTVLRDVPFSIPSYFALLGRALVTLEGIALSGDPDYAMIQSAYPYVSRQLLRGDTPRVRDALREALYANKEPGASFNARRLVALISASSNHQVTMSDSSAFIDLDTVADDVNDAEALRLVFDFVLSKDGEILRQVLRPEALAAADVLSRQFARRTFDAAVRALRPNVASLPLIGASVDAIIPDLTRAPLVLPGSNGVPKLVSSRALLDAVAPELEQDDELFALDLFNLLKSVDGQNSPLVSALSTNDVVSEPIQFLRSLFNLIVSAPQGSLFRNLPFSPLQDGAESVLLSTLQRLDPDRRLILDQFVTDVLENLRDDALARLRPIFSSST</sequence>